<name>A0ABS7J6L2_9SPHN</name>
<evidence type="ECO:0000313" key="3">
    <source>
        <dbReference type="Proteomes" id="UP000755104"/>
    </source>
</evidence>
<gene>
    <name evidence="2" type="ORF">K3174_10485</name>
</gene>
<dbReference type="RefSeq" id="WP_221558222.1">
    <property type="nucleotide sequence ID" value="NZ_JAIGNO010000006.1"/>
</dbReference>
<keyword evidence="3" id="KW-1185">Reference proteome</keyword>
<feature type="transmembrane region" description="Helical" evidence="1">
    <location>
        <begin position="87"/>
        <end position="108"/>
    </location>
</feature>
<keyword evidence="1" id="KW-0472">Membrane</keyword>
<keyword evidence="1" id="KW-0812">Transmembrane</keyword>
<feature type="transmembrane region" description="Helical" evidence="1">
    <location>
        <begin position="62"/>
        <end position="80"/>
    </location>
</feature>
<reference evidence="2 3" key="1">
    <citation type="submission" date="2021-08" db="EMBL/GenBank/DDBJ databases">
        <title>Comparative Genomics Analysis of the Genus Qipengyuania Reveals Extensive Genetic Diversity and Metabolic Versatility, Including the Description of Fifteen Novel Species.</title>
        <authorList>
            <person name="Liu Y."/>
        </authorList>
    </citation>
    <scope>NUCLEOTIDE SEQUENCE [LARGE SCALE GENOMIC DNA]</scope>
    <source>
        <strain evidence="2 3">6D47A</strain>
    </source>
</reference>
<proteinExistence type="predicted"/>
<organism evidence="2 3">
    <name type="scientific">Qipengyuania qiaonensis</name>
    <dbReference type="NCBI Taxonomy" id="2867240"/>
    <lineage>
        <taxon>Bacteria</taxon>
        <taxon>Pseudomonadati</taxon>
        <taxon>Pseudomonadota</taxon>
        <taxon>Alphaproteobacteria</taxon>
        <taxon>Sphingomonadales</taxon>
        <taxon>Erythrobacteraceae</taxon>
        <taxon>Qipengyuania</taxon>
    </lineage>
</organism>
<keyword evidence="1" id="KW-1133">Transmembrane helix</keyword>
<dbReference type="Proteomes" id="UP000755104">
    <property type="component" value="Unassembled WGS sequence"/>
</dbReference>
<sequence length="113" mass="12713">MEIIFGLAMLTSALVGRVTLLAMRGHVHRPLNQVNAVRDVIGFLAGLCFWVLILWGFSSLDWYYALPIILGAGFLGGMLANPPRFAFFFAVEPVLDVLTLGMTLWLWFAHWPY</sequence>
<accession>A0ABS7J6L2</accession>
<protein>
    <submittedName>
        <fullName evidence="2">Uncharacterized protein</fullName>
    </submittedName>
</protein>
<dbReference type="EMBL" id="JAIGNO010000006">
    <property type="protein sequence ID" value="MBX7482960.1"/>
    <property type="molecule type" value="Genomic_DNA"/>
</dbReference>
<feature type="transmembrane region" description="Helical" evidence="1">
    <location>
        <begin position="36"/>
        <end position="56"/>
    </location>
</feature>
<comment type="caution">
    <text evidence="2">The sequence shown here is derived from an EMBL/GenBank/DDBJ whole genome shotgun (WGS) entry which is preliminary data.</text>
</comment>
<evidence type="ECO:0000256" key="1">
    <source>
        <dbReference type="SAM" id="Phobius"/>
    </source>
</evidence>
<evidence type="ECO:0000313" key="2">
    <source>
        <dbReference type="EMBL" id="MBX7482960.1"/>
    </source>
</evidence>
<feature type="transmembrane region" description="Helical" evidence="1">
    <location>
        <begin position="6"/>
        <end position="24"/>
    </location>
</feature>